<dbReference type="GO" id="GO:0062129">
    <property type="term" value="C:chitin-based extracellular matrix"/>
    <property type="evidence" value="ECO:0007669"/>
    <property type="project" value="TreeGrafter"/>
</dbReference>
<dbReference type="STRING" id="7375.A0A0L0CAR3"/>
<evidence type="ECO:0000256" key="1">
    <source>
        <dbReference type="ARBA" id="ARBA00022460"/>
    </source>
</evidence>
<accession>A0A0L0CAR3</accession>
<reference evidence="4 5" key="1">
    <citation type="journal article" date="2015" name="Nat. Commun.">
        <title>Lucilia cuprina genome unlocks parasitic fly biology to underpin future interventions.</title>
        <authorList>
            <person name="Anstead C.A."/>
            <person name="Korhonen P.K."/>
            <person name="Young N.D."/>
            <person name="Hall R.S."/>
            <person name="Jex A.R."/>
            <person name="Murali S.C."/>
            <person name="Hughes D.S."/>
            <person name="Lee S.F."/>
            <person name="Perry T."/>
            <person name="Stroehlein A.J."/>
            <person name="Ansell B.R."/>
            <person name="Breugelmans B."/>
            <person name="Hofmann A."/>
            <person name="Qu J."/>
            <person name="Dugan S."/>
            <person name="Lee S.L."/>
            <person name="Chao H."/>
            <person name="Dinh H."/>
            <person name="Han Y."/>
            <person name="Doddapaneni H.V."/>
            <person name="Worley K.C."/>
            <person name="Muzny D.M."/>
            <person name="Ioannidis P."/>
            <person name="Waterhouse R.M."/>
            <person name="Zdobnov E.M."/>
            <person name="James P.J."/>
            <person name="Bagnall N.H."/>
            <person name="Kotze A.C."/>
            <person name="Gibbs R.A."/>
            <person name="Richards S."/>
            <person name="Batterham P."/>
            <person name="Gasser R.B."/>
        </authorList>
    </citation>
    <scope>NUCLEOTIDE SEQUENCE [LARGE SCALE GENOMIC DNA]</scope>
    <source>
        <strain evidence="4 5">LS</strain>
        <tissue evidence="4">Full body</tissue>
    </source>
</reference>
<keyword evidence="1 2" id="KW-0193">Cuticle</keyword>
<dbReference type="PRINTS" id="PR00947">
    <property type="entry name" value="CUTICLE"/>
</dbReference>
<dbReference type="Proteomes" id="UP000037069">
    <property type="component" value="Unassembled WGS sequence"/>
</dbReference>
<comment type="caution">
    <text evidence="4">The sequence shown here is derived from an EMBL/GenBank/DDBJ whole genome shotgun (WGS) entry which is preliminary data.</text>
</comment>
<proteinExistence type="predicted"/>
<dbReference type="GO" id="GO:0008010">
    <property type="term" value="F:structural constituent of chitin-based larval cuticle"/>
    <property type="evidence" value="ECO:0007669"/>
    <property type="project" value="TreeGrafter"/>
</dbReference>
<dbReference type="PANTHER" id="PTHR10380">
    <property type="entry name" value="CUTICLE PROTEIN"/>
    <property type="match status" value="1"/>
</dbReference>
<organism evidence="4 5">
    <name type="scientific">Lucilia cuprina</name>
    <name type="common">Green bottle fly</name>
    <name type="synonym">Australian sheep blowfly</name>
    <dbReference type="NCBI Taxonomy" id="7375"/>
    <lineage>
        <taxon>Eukaryota</taxon>
        <taxon>Metazoa</taxon>
        <taxon>Ecdysozoa</taxon>
        <taxon>Arthropoda</taxon>
        <taxon>Hexapoda</taxon>
        <taxon>Insecta</taxon>
        <taxon>Pterygota</taxon>
        <taxon>Neoptera</taxon>
        <taxon>Endopterygota</taxon>
        <taxon>Diptera</taxon>
        <taxon>Brachycera</taxon>
        <taxon>Muscomorpha</taxon>
        <taxon>Oestroidea</taxon>
        <taxon>Calliphoridae</taxon>
        <taxon>Luciliinae</taxon>
        <taxon>Lucilia</taxon>
    </lineage>
</organism>
<dbReference type="InterPro" id="IPR050468">
    <property type="entry name" value="Cuticle_Struct_Prot"/>
</dbReference>
<evidence type="ECO:0008006" key="6">
    <source>
        <dbReference type="Google" id="ProtNLM"/>
    </source>
</evidence>
<dbReference type="InterPro" id="IPR000618">
    <property type="entry name" value="Insect_cuticle"/>
</dbReference>
<dbReference type="Pfam" id="PF00379">
    <property type="entry name" value="Chitin_bind_4"/>
    <property type="match status" value="1"/>
</dbReference>
<dbReference type="InterPro" id="IPR031311">
    <property type="entry name" value="CHIT_BIND_RR_consensus"/>
</dbReference>
<dbReference type="PANTHER" id="PTHR10380:SF229">
    <property type="entry name" value="CUTICULAR PROTEIN 49AF, ISOFORM A"/>
    <property type="match status" value="1"/>
</dbReference>
<feature type="chain" id="PRO_5005535980" description="Pupal cuticle protein Edg-78E" evidence="3">
    <location>
        <begin position="17"/>
        <end position="126"/>
    </location>
</feature>
<evidence type="ECO:0000256" key="2">
    <source>
        <dbReference type="PROSITE-ProRule" id="PRU00497"/>
    </source>
</evidence>
<keyword evidence="3" id="KW-0732">Signal</keyword>
<protein>
    <recommendedName>
        <fullName evidence="6">Pupal cuticle protein Edg-78E</fullName>
    </recommendedName>
</protein>
<dbReference type="OMA" id="AEHPYQP"/>
<evidence type="ECO:0000313" key="4">
    <source>
        <dbReference type="EMBL" id="KNC29325.1"/>
    </source>
</evidence>
<evidence type="ECO:0000256" key="3">
    <source>
        <dbReference type="SAM" id="SignalP"/>
    </source>
</evidence>
<name>A0A0L0CAR3_LUCCU</name>
<dbReference type="PROSITE" id="PS51155">
    <property type="entry name" value="CHIT_BIND_RR_2"/>
    <property type="match status" value="1"/>
</dbReference>
<dbReference type="AlphaFoldDB" id="A0A0L0CAR3"/>
<sequence>MKVIAILCLFAAVAYAKEVELISNEAMVEYDGKFHYHYELGDGSKATQDGVLKQVDAEHDGEAIEGRFAFIADDGREYALSYTADENGYRPIGAHLPTPPPTPESVLKTLQYLAEHPYHKPEGRNY</sequence>
<evidence type="ECO:0000313" key="5">
    <source>
        <dbReference type="Proteomes" id="UP000037069"/>
    </source>
</evidence>
<gene>
    <name evidence="4" type="ORF">FF38_02445</name>
</gene>
<dbReference type="EMBL" id="JRES01000678">
    <property type="protein sequence ID" value="KNC29325.1"/>
    <property type="molecule type" value="Genomic_DNA"/>
</dbReference>
<feature type="signal peptide" evidence="3">
    <location>
        <begin position="1"/>
        <end position="16"/>
    </location>
</feature>
<dbReference type="PROSITE" id="PS00233">
    <property type="entry name" value="CHIT_BIND_RR_1"/>
    <property type="match status" value="1"/>
</dbReference>
<keyword evidence="5" id="KW-1185">Reference proteome</keyword>
<dbReference type="OrthoDB" id="6379191at2759"/>